<evidence type="ECO:0000256" key="2">
    <source>
        <dbReference type="ARBA" id="ARBA00023015"/>
    </source>
</evidence>
<dbReference type="Gene3D" id="2.170.150.80">
    <property type="entry name" value="NAC domain"/>
    <property type="match status" value="1"/>
</dbReference>
<evidence type="ECO:0000313" key="8">
    <source>
        <dbReference type="EMBL" id="RCV40115.1"/>
    </source>
</evidence>
<feature type="region of interest" description="Disordered" evidence="6">
    <location>
        <begin position="144"/>
        <end position="172"/>
    </location>
</feature>
<feature type="region of interest" description="Disordered" evidence="6">
    <location>
        <begin position="376"/>
        <end position="395"/>
    </location>
</feature>
<dbReference type="PROSITE" id="PS51005">
    <property type="entry name" value="NAC"/>
    <property type="match status" value="1"/>
</dbReference>
<dbReference type="AlphaFoldDB" id="A0A368SCE0"/>
<accession>A0A368SCE0</accession>
<dbReference type="GO" id="GO:0006355">
    <property type="term" value="P:regulation of DNA-templated transcription"/>
    <property type="evidence" value="ECO:0007669"/>
    <property type="project" value="InterPro"/>
</dbReference>
<keyword evidence="5" id="KW-0539">Nucleus</keyword>
<keyword evidence="3" id="KW-0238">DNA-binding</keyword>
<reference evidence="8" key="1">
    <citation type="journal article" date="2012" name="Nat. Biotechnol.">
        <title>Reference genome sequence of the model plant Setaria.</title>
        <authorList>
            <person name="Bennetzen J.L."/>
            <person name="Schmutz J."/>
            <person name="Wang H."/>
            <person name="Percifield R."/>
            <person name="Hawkins J."/>
            <person name="Pontaroli A.C."/>
            <person name="Estep M."/>
            <person name="Feng L."/>
            <person name="Vaughn J.N."/>
            <person name="Grimwood J."/>
            <person name="Jenkins J."/>
            <person name="Barry K."/>
            <person name="Lindquist E."/>
            <person name="Hellsten U."/>
            <person name="Deshpande S."/>
            <person name="Wang X."/>
            <person name="Wu X."/>
            <person name="Mitros T."/>
            <person name="Triplett J."/>
            <person name="Yang X."/>
            <person name="Ye C.Y."/>
            <person name="Mauro-Herrera M."/>
            <person name="Wang L."/>
            <person name="Li P."/>
            <person name="Sharma M."/>
            <person name="Sharma R."/>
            <person name="Ronald P.C."/>
            <person name="Panaud O."/>
            <person name="Kellogg E.A."/>
            <person name="Brutnell T.P."/>
            <person name="Doust A.N."/>
            <person name="Tuskan G.A."/>
            <person name="Rokhsar D."/>
            <person name="Devos K.M."/>
        </authorList>
    </citation>
    <scope>NUCLEOTIDE SEQUENCE [LARGE SCALE GENOMIC DNA]</scope>
    <source>
        <strain evidence="8">Yugu1</strain>
    </source>
</reference>
<keyword evidence="2" id="KW-0805">Transcription regulation</keyword>
<proteinExistence type="predicted"/>
<dbReference type="PANTHER" id="PTHR31989">
    <property type="entry name" value="NAC DOMAIN-CONTAINING PROTEIN 82-RELATED"/>
    <property type="match status" value="1"/>
</dbReference>
<evidence type="ECO:0000256" key="5">
    <source>
        <dbReference type="ARBA" id="ARBA00023242"/>
    </source>
</evidence>
<dbReference type="InterPro" id="IPR003441">
    <property type="entry name" value="NAC-dom"/>
</dbReference>
<dbReference type="SUPFAM" id="SSF101941">
    <property type="entry name" value="NAC domain"/>
    <property type="match status" value="1"/>
</dbReference>
<sequence length="436" mass="47375">MAAEDTGDDASIALLHRLRAGATVHFVHHVDVCSAAPEDLVADLEPAPGTSVWYLYCVKKYKSAHGRPGGHRQRAIAASDTCWHSEAGAKDVKGSQGGGTVCNLSYGRKDGRSFTRLGWCMMEYDDATGGGDHVLCKIYRSPRAQGKPSSAASKTSSGSKRKAGGEHTEARPAKLLHEQDTFFTNDYAMPSTVAQVNVGGEEEQHLSTQDGEFVQTMYGLLPSVVAQINVEEWIRGAEMFGGDEEQQSSKPEQDDWSVKVAPLMTEDIAVEDYLLAPETTSGEASGVPATLTPPDDADLFDVELDSEFSVLQEQHTWQMQQPHAAEPDPMAEFAHSLQTPRAMAMALIRRTEDSVVLVREVRLRGSWMPPAPWRRPGAPSGAWWSTPAGSSSEERGDVVTASFEVPVRRCRRAADSYLLVAAGAGFLYCSELHHDA</sequence>
<feature type="compositionally biased region" description="Basic and acidic residues" evidence="6">
    <location>
        <begin position="163"/>
        <end position="172"/>
    </location>
</feature>
<evidence type="ECO:0000256" key="3">
    <source>
        <dbReference type="ARBA" id="ARBA00023125"/>
    </source>
</evidence>
<dbReference type="Pfam" id="PF02365">
    <property type="entry name" value="NAM"/>
    <property type="match status" value="1"/>
</dbReference>
<evidence type="ECO:0000259" key="7">
    <source>
        <dbReference type="PROSITE" id="PS51005"/>
    </source>
</evidence>
<gene>
    <name evidence="8" type="ORF">SETIT_9G025700v2</name>
</gene>
<dbReference type="EMBL" id="CM003536">
    <property type="protein sequence ID" value="RCV40115.1"/>
    <property type="molecule type" value="Genomic_DNA"/>
</dbReference>
<protein>
    <recommendedName>
        <fullName evidence="7">NAC domain-containing protein</fullName>
    </recommendedName>
</protein>
<dbReference type="OrthoDB" id="675031at2759"/>
<keyword evidence="4" id="KW-0804">Transcription</keyword>
<feature type="domain" description="NAC" evidence="7">
    <location>
        <begin position="1"/>
        <end position="141"/>
    </location>
</feature>
<reference evidence="8" key="2">
    <citation type="submission" date="2015-07" db="EMBL/GenBank/DDBJ databases">
        <authorList>
            <person name="Noorani M."/>
        </authorList>
    </citation>
    <scope>NUCLEOTIDE SEQUENCE</scope>
    <source>
        <strain evidence="8">Yugu1</strain>
    </source>
</reference>
<evidence type="ECO:0000256" key="1">
    <source>
        <dbReference type="ARBA" id="ARBA00004123"/>
    </source>
</evidence>
<comment type="subcellular location">
    <subcellularLocation>
        <location evidence="1">Nucleus</location>
    </subcellularLocation>
</comment>
<dbReference type="GO" id="GO:0003677">
    <property type="term" value="F:DNA binding"/>
    <property type="evidence" value="ECO:0007669"/>
    <property type="project" value="UniProtKB-KW"/>
</dbReference>
<name>A0A368SCE0_SETIT</name>
<evidence type="ECO:0000256" key="6">
    <source>
        <dbReference type="SAM" id="MobiDB-lite"/>
    </source>
</evidence>
<feature type="compositionally biased region" description="Low complexity" evidence="6">
    <location>
        <begin position="146"/>
        <end position="158"/>
    </location>
</feature>
<evidence type="ECO:0000256" key="4">
    <source>
        <dbReference type="ARBA" id="ARBA00023163"/>
    </source>
</evidence>
<dbReference type="STRING" id="4555.A0A368SCE0"/>
<dbReference type="GO" id="GO:0005634">
    <property type="term" value="C:nucleus"/>
    <property type="evidence" value="ECO:0007669"/>
    <property type="project" value="UniProtKB-SubCell"/>
</dbReference>
<organism evidence="8">
    <name type="scientific">Setaria italica</name>
    <name type="common">Foxtail millet</name>
    <name type="synonym">Panicum italicum</name>
    <dbReference type="NCBI Taxonomy" id="4555"/>
    <lineage>
        <taxon>Eukaryota</taxon>
        <taxon>Viridiplantae</taxon>
        <taxon>Streptophyta</taxon>
        <taxon>Embryophyta</taxon>
        <taxon>Tracheophyta</taxon>
        <taxon>Spermatophyta</taxon>
        <taxon>Magnoliopsida</taxon>
        <taxon>Liliopsida</taxon>
        <taxon>Poales</taxon>
        <taxon>Poaceae</taxon>
        <taxon>PACMAD clade</taxon>
        <taxon>Panicoideae</taxon>
        <taxon>Panicodae</taxon>
        <taxon>Paniceae</taxon>
        <taxon>Cenchrinae</taxon>
        <taxon>Setaria</taxon>
    </lineage>
</organism>
<dbReference type="InterPro" id="IPR036093">
    <property type="entry name" value="NAC_dom_sf"/>
</dbReference>